<comment type="function">
    <text evidence="1">Central component in molecular interactions underlying sperm crawling. Forms an extensive filament system that extends from sperm villipoda, along the leading edge of the pseudopod.</text>
</comment>
<dbReference type="Proteomes" id="UP001152747">
    <property type="component" value="Unassembled WGS sequence"/>
</dbReference>
<feature type="domain" description="MSP" evidence="2">
    <location>
        <begin position="162"/>
        <end position="280"/>
    </location>
</feature>
<protein>
    <recommendedName>
        <fullName evidence="1">Major sperm protein</fullName>
    </recommendedName>
</protein>
<dbReference type="AlphaFoldDB" id="A0A9P1MY68"/>
<evidence type="ECO:0000259" key="2">
    <source>
        <dbReference type="PROSITE" id="PS50202"/>
    </source>
</evidence>
<keyword evidence="4" id="KW-1185">Reference proteome</keyword>
<evidence type="ECO:0000256" key="1">
    <source>
        <dbReference type="RuleBase" id="RU003425"/>
    </source>
</evidence>
<name>A0A9P1MY68_9PELO</name>
<dbReference type="PROSITE" id="PS50202">
    <property type="entry name" value="MSP"/>
    <property type="match status" value="1"/>
</dbReference>
<gene>
    <name evidence="3" type="ORF">CAMP_LOCUS7261</name>
</gene>
<sequence length="280" mass="32936">MMEEMRQTWKEMDTNQLKKDFGNLTGTISIALVKCWCYPEVIDRLNEISRFHNLTDEVFKRIGPAINKNFPKQSKYYRIIEPRIYYSVAGTIVDLRQIEMEIKFEEKGDEGKPLQDFLEMYGDSPLLHDFFQEQRARRNRNTKLKTMIDRFKSFENNYPNECFNTTPNRLFKIRMFPTKCTITAPSGKKKLKFRNLSKEDLVFKIKVSDSAECKITPNLGSVNSNQQIILSIHQRNGKVGKYRLVLEFLQVNQKMENEEIKELFSNNSNVEIVSVEIEST</sequence>
<reference evidence="3" key="1">
    <citation type="submission" date="2022-11" db="EMBL/GenBank/DDBJ databases">
        <authorList>
            <person name="Kikuchi T."/>
        </authorList>
    </citation>
    <scope>NUCLEOTIDE SEQUENCE</scope>
    <source>
        <strain evidence="3">PS1010</strain>
    </source>
</reference>
<dbReference type="InterPro" id="IPR013783">
    <property type="entry name" value="Ig-like_fold"/>
</dbReference>
<dbReference type="InterPro" id="IPR000535">
    <property type="entry name" value="MSP_dom"/>
</dbReference>
<keyword evidence="1" id="KW-0963">Cytoplasm</keyword>
<dbReference type="Pfam" id="PF00635">
    <property type="entry name" value="Motile_Sperm"/>
    <property type="match status" value="1"/>
</dbReference>
<evidence type="ECO:0000313" key="4">
    <source>
        <dbReference type="Proteomes" id="UP001152747"/>
    </source>
</evidence>
<comment type="caution">
    <text evidence="3">The sequence shown here is derived from an EMBL/GenBank/DDBJ whole genome shotgun (WGS) entry which is preliminary data.</text>
</comment>
<keyword evidence="1" id="KW-0206">Cytoskeleton</keyword>
<evidence type="ECO:0000313" key="3">
    <source>
        <dbReference type="EMBL" id="CAI5444624.1"/>
    </source>
</evidence>
<dbReference type="EMBL" id="CANHGI010000003">
    <property type="protein sequence ID" value="CAI5444624.1"/>
    <property type="molecule type" value="Genomic_DNA"/>
</dbReference>
<accession>A0A9P1MY68</accession>
<proteinExistence type="predicted"/>
<dbReference type="SUPFAM" id="SSF49354">
    <property type="entry name" value="PapD-like"/>
    <property type="match status" value="1"/>
</dbReference>
<dbReference type="InterPro" id="IPR008962">
    <property type="entry name" value="PapD-like_sf"/>
</dbReference>
<organism evidence="3 4">
    <name type="scientific">Caenorhabditis angaria</name>
    <dbReference type="NCBI Taxonomy" id="860376"/>
    <lineage>
        <taxon>Eukaryota</taxon>
        <taxon>Metazoa</taxon>
        <taxon>Ecdysozoa</taxon>
        <taxon>Nematoda</taxon>
        <taxon>Chromadorea</taxon>
        <taxon>Rhabditida</taxon>
        <taxon>Rhabditina</taxon>
        <taxon>Rhabditomorpha</taxon>
        <taxon>Rhabditoidea</taxon>
        <taxon>Rhabditidae</taxon>
        <taxon>Peloderinae</taxon>
        <taxon>Caenorhabditis</taxon>
    </lineage>
</organism>
<dbReference type="Gene3D" id="2.60.40.10">
    <property type="entry name" value="Immunoglobulins"/>
    <property type="match status" value="1"/>
</dbReference>